<dbReference type="GeneID" id="40321630"/>
<evidence type="ECO:0000313" key="3">
    <source>
        <dbReference type="Proteomes" id="UP000284403"/>
    </source>
</evidence>
<comment type="caution">
    <text evidence="2">The sequence shown here is derived from an EMBL/GenBank/DDBJ whole genome shotgun (WGS) entry which is preliminary data.</text>
</comment>
<reference evidence="2 3" key="1">
    <citation type="journal article" date="2018" name="BMC Genomics">
        <title>Genomic comparison of Trypanosoma conorhini and Trypanosoma rangeli to Trypanosoma cruzi strains of high and low virulence.</title>
        <authorList>
            <person name="Bradwell K.R."/>
            <person name="Koparde V.N."/>
            <person name="Matveyev A.V."/>
            <person name="Serrano M.G."/>
            <person name="Alves J.M."/>
            <person name="Parikh H."/>
            <person name="Huang B."/>
            <person name="Lee V."/>
            <person name="Espinosa-Alvarez O."/>
            <person name="Ortiz P.A."/>
            <person name="Costa-Martins A.G."/>
            <person name="Teixeira M.M."/>
            <person name="Buck G.A."/>
        </authorList>
    </citation>
    <scope>NUCLEOTIDE SEQUENCE [LARGE SCALE GENOMIC DNA]</scope>
    <source>
        <strain evidence="2 3">025E</strain>
    </source>
</reference>
<name>A0A422NF77_9TRYP</name>
<organism evidence="2 3">
    <name type="scientific">Trypanosoma conorhini</name>
    <dbReference type="NCBI Taxonomy" id="83891"/>
    <lineage>
        <taxon>Eukaryota</taxon>
        <taxon>Discoba</taxon>
        <taxon>Euglenozoa</taxon>
        <taxon>Kinetoplastea</taxon>
        <taxon>Metakinetoplastina</taxon>
        <taxon>Trypanosomatida</taxon>
        <taxon>Trypanosomatidae</taxon>
        <taxon>Trypanosoma</taxon>
    </lineage>
</organism>
<gene>
    <name evidence="2" type="ORF">Tco025E_08019</name>
</gene>
<feature type="region of interest" description="Disordered" evidence="1">
    <location>
        <begin position="197"/>
        <end position="216"/>
    </location>
</feature>
<dbReference type="EMBL" id="MKKU01000692">
    <property type="protein sequence ID" value="RNF04099.1"/>
    <property type="molecule type" value="Genomic_DNA"/>
</dbReference>
<accession>A0A422NF77</accession>
<evidence type="ECO:0000256" key="1">
    <source>
        <dbReference type="SAM" id="MobiDB-lite"/>
    </source>
</evidence>
<proteinExistence type="predicted"/>
<keyword evidence="3" id="KW-1185">Reference proteome</keyword>
<dbReference type="Proteomes" id="UP000284403">
    <property type="component" value="Unassembled WGS sequence"/>
</dbReference>
<dbReference type="AlphaFoldDB" id="A0A422NF77"/>
<evidence type="ECO:0000313" key="2">
    <source>
        <dbReference type="EMBL" id="RNF04099.1"/>
    </source>
</evidence>
<protein>
    <submittedName>
        <fullName evidence="2">Uncharacterized protein</fullName>
    </submittedName>
</protein>
<dbReference type="RefSeq" id="XP_029224977.1">
    <property type="nucleotide sequence ID" value="XM_029374876.1"/>
</dbReference>
<sequence>MRVDPPPQKKKKEIRIQQYRTFFFSRGRRGKESKAALNEKAAIRSGEQKATPRYVYTHSAEAVINRAEGPSVTHQHRTGLLPLATVKWSVQSGESADPALGDQGEKQLAGEEVGLQLCRGCFVPQFFPRAYAGSWRGRRDEARWEAFAQLPRLEECDSHNARFPGGRNATVADASVERSHEFFAGGEGQLSPGFAVKRSPAPAHSGDASPAMQRRAPQREIRLGGARSRPGVGALLCGGRLAIRHRNRRTGGARA</sequence>